<evidence type="ECO:0008006" key="11">
    <source>
        <dbReference type="Google" id="ProtNLM"/>
    </source>
</evidence>
<feature type="transmembrane region" description="Helical" evidence="8">
    <location>
        <begin position="327"/>
        <end position="349"/>
    </location>
</feature>
<dbReference type="GO" id="GO:0015648">
    <property type="term" value="F:lipid-linked peptidoglycan transporter activity"/>
    <property type="evidence" value="ECO:0007669"/>
    <property type="project" value="TreeGrafter"/>
</dbReference>
<dbReference type="GO" id="GO:0008360">
    <property type="term" value="P:regulation of cell shape"/>
    <property type="evidence" value="ECO:0007669"/>
    <property type="project" value="UniProtKB-KW"/>
</dbReference>
<feature type="transmembrane region" description="Helical" evidence="8">
    <location>
        <begin position="142"/>
        <end position="164"/>
    </location>
</feature>
<feature type="transmembrane region" description="Helical" evidence="8">
    <location>
        <begin position="257"/>
        <end position="280"/>
    </location>
</feature>
<name>A0A1F6E5D9_9BACT</name>
<keyword evidence="3 8" id="KW-0812">Transmembrane</keyword>
<dbReference type="AlphaFoldDB" id="A0A1F6E5D9"/>
<feature type="transmembrane region" description="Helical" evidence="8">
    <location>
        <begin position="106"/>
        <end position="130"/>
    </location>
</feature>
<dbReference type="EMBL" id="MFLL01000025">
    <property type="protein sequence ID" value="OGG68923.1"/>
    <property type="molecule type" value="Genomic_DNA"/>
</dbReference>
<dbReference type="InterPro" id="IPR004268">
    <property type="entry name" value="MurJ"/>
</dbReference>
<feature type="transmembrane region" description="Helical" evidence="8">
    <location>
        <begin position="21"/>
        <end position="43"/>
    </location>
</feature>
<accession>A0A1F6E5D9</accession>
<keyword evidence="4" id="KW-0133">Cell shape</keyword>
<evidence type="ECO:0000313" key="9">
    <source>
        <dbReference type="EMBL" id="OGG68923.1"/>
    </source>
</evidence>
<comment type="caution">
    <text evidence="9">The sequence shown here is derived from an EMBL/GenBank/DDBJ whole genome shotgun (WGS) entry which is preliminary data.</text>
</comment>
<dbReference type="PRINTS" id="PR01806">
    <property type="entry name" value="VIRFACTRMVIN"/>
</dbReference>
<dbReference type="PANTHER" id="PTHR47019">
    <property type="entry name" value="LIPID II FLIPPASE MURJ"/>
    <property type="match status" value="1"/>
</dbReference>
<feature type="transmembrane region" description="Helical" evidence="8">
    <location>
        <begin position="394"/>
        <end position="417"/>
    </location>
</feature>
<dbReference type="GO" id="GO:0005886">
    <property type="term" value="C:plasma membrane"/>
    <property type="evidence" value="ECO:0007669"/>
    <property type="project" value="UniProtKB-SubCell"/>
</dbReference>
<evidence type="ECO:0000256" key="3">
    <source>
        <dbReference type="ARBA" id="ARBA00022692"/>
    </source>
</evidence>
<evidence type="ECO:0000256" key="4">
    <source>
        <dbReference type="ARBA" id="ARBA00022960"/>
    </source>
</evidence>
<feature type="transmembrane region" description="Helical" evidence="8">
    <location>
        <begin position="171"/>
        <end position="196"/>
    </location>
</feature>
<gene>
    <name evidence="9" type="ORF">A3C20_01640</name>
</gene>
<feature type="transmembrane region" description="Helical" evidence="8">
    <location>
        <begin position="286"/>
        <end position="307"/>
    </location>
</feature>
<dbReference type="Proteomes" id="UP000176914">
    <property type="component" value="Unassembled WGS sequence"/>
</dbReference>
<feature type="transmembrane region" description="Helical" evidence="8">
    <location>
        <begin position="437"/>
        <end position="460"/>
    </location>
</feature>
<evidence type="ECO:0000256" key="7">
    <source>
        <dbReference type="ARBA" id="ARBA00023136"/>
    </source>
</evidence>
<evidence type="ECO:0000256" key="5">
    <source>
        <dbReference type="ARBA" id="ARBA00022984"/>
    </source>
</evidence>
<keyword evidence="2" id="KW-1003">Cell membrane</keyword>
<keyword evidence="5" id="KW-0573">Peptidoglycan synthesis</keyword>
<proteinExistence type="predicted"/>
<dbReference type="Pfam" id="PF03023">
    <property type="entry name" value="MurJ"/>
    <property type="match status" value="1"/>
</dbReference>
<evidence type="ECO:0000256" key="2">
    <source>
        <dbReference type="ARBA" id="ARBA00022475"/>
    </source>
</evidence>
<feature type="transmembrane region" description="Helical" evidence="8">
    <location>
        <begin position="481"/>
        <end position="502"/>
    </location>
</feature>
<sequence>MIKNGIDFTGRALRFLSSEVRGLHAAAYVLAACALLSSLLALVRDRLLAHSFGASATLDLYYAGFRIPDLIFVATAALVSVYMLIPELARRGESGQRDYIDTIVAGFSLFAVLVAGVAALLAPLILGYLFPAFTGEQASQLVMITRIMLLQPILLGLSNILAAVTQSRHRYALYALSPLLYNIGIIAGVAFLYPVWGVAGLAWGVVIGALLHAGIQIPAVISDGFLRRLPRFREPRALVHTALVSVPRALALSMSQLAFLGLTALAGTLAAGSIAVFMFAYNLASVPLAIIGASYSVAAFPTLATALSRGERAQFIEHVATAARYVFFWSIPVSAFILVLRAYVVRVILGSGAFDWTDTRLTAACFALFSLALAAQGLQLLLVRAYYAAGQTVVPLVISFGTMAATLAFAIGTLGILDNAGILHTVSALLRIEDLPGARVVALGFSYALASIAGAVVLALHFEYRFGGFFAQVRRAFAESCVAALLGGAGAYVTLSLFSPLFPSTETLPVFLLGFIGGISGIVVAALTYHLLGSREYKETFASVRARLWRRAEEEGVTIVTSAET</sequence>
<organism evidence="9 10">
    <name type="scientific">Candidatus Kaiserbacteria bacterium RIFCSPHIGHO2_02_FULL_55_25</name>
    <dbReference type="NCBI Taxonomy" id="1798498"/>
    <lineage>
        <taxon>Bacteria</taxon>
        <taxon>Candidatus Kaiseribacteriota</taxon>
    </lineage>
</organism>
<protein>
    <recommendedName>
        <fullName evidence="11">Lipid II flippase MurJ</fullName>
    </recommendedName>
</protein>
<reference evidence="9 10" key="1">
    <citation type="journal article" date="2016" name="Nat. Commun.">
        <title>Thousands of microbial genomes shed light on interconnected biogeochemical processes in an aquifer system.</title>
        <authorList>
            <person name="Anantharaman K."/>
            <person name="Brown C.T."/>
            <person name="Hug L.A."/>
            <person name="Sharon I."/>
            <person name="Castelle C.J."/>
            <person name="Probst A.J."/>
            <person name="Thomas B.C."/>
            <person name="Singh A."/>
            <person name="Wilkins M.J."/>
            <person name="Karaoz U."/>
            <person name="Brodie E.L."/>
            <person name="Williams K.H."/>
            <person name="Hubbard S.S."/>
            <person name="Banfield J.F."/>
        </authorList>
    </citation>
    <scope>NUCLEOTIDE SEQUENCE [LARGE SCALE GENOMIC DNA]</scope>
</reference>
<dbReference type="PANTHER" id="PTHR47019:SF1">
    <property type="entry name" value="LIPID II FLIPPASE MURJ"/>
    <property type="match status" value="1"/>
</dbReference>
<dbReference type="PROSITE" id="PS51257">
    <property type="entry name" value="PROKAR_LIPOPROTEIN"/>
    <property type="match status" value="1"/>
</dbReference>
<feature type="transmembrane region" description="Helical" evidence="8">
    <location>
        <begin position="63"/>
        <end position="85"/>
    </location>
</feature>
<feature type="transmembrane region" description="Helical" evidence="8">
    <location>
        <begin position="202"/>
        <end position="226"/>
    </location>
</feature>
<feature type="transmembrane region" description="Helical" evidence="8">
    <location>
        <begin position="361"/>
        <end position="382"/>
    </location>
</feature>
<keyword evidence="6 8" id="KW-1133">Transmembrane helix</keyword>
<dbReference type="GO" id="GO:0009252">
    <property type="term" value="P:peptidoglycan biosynthetic process"/>
    <property type="evidence" value="ECO:0007669"/>
    <property type="project" value="UniProtKB-KW"/>
</dbReference>
<dbReference type="GO" id="GO:0034204">
    <property type="term" value="P:lipid translocation"/>
    <property type="evidence" value="ECO:0007669"/>
    <property type="project" value="TreeGrafter"/>
</dbReference>
<evidence type="ECO:0000256" key="6">
    <source>
        <dbReference type="ARBA" id="ARBA00022989"/>
    </source>
</evidence>
<evidence type="ECO:0000313" key="10">
    <source>
        <dbReference type="Proteomes" id="UP000176914"/>
    </source>
</evidence>
<feature type="transmembrane region" description="Helical" evidence="8">
    <location>
        <begin position="508"/>
        <end position="532"/>
    </location>
</feature>
<keyword evidence="7 8" id="KW-0472">Membrane</keyword>
<dbReference type="InterPro" id="IPR051050">
    <property type="entry name" value="Lipid_II_flippase_MurJ/MviN"/>
</dbReference>
<comment type="subcellular location">
    <subcellularLocation>
        <location evidence="1">Cell membrane</location>
        <topology evidence="1">Multi-pass membrane protein</topology>
    </subcellularLocation>
</comment>
<evidence type="ECO:0000256" key="8">
    <source>
        <dbReference type="SAM" id="Phobius"/>
    </source>
</evidence>
<evidence type="ECO:0000256" key="1">
    <source>
        <dbReference type="ARBA" id="ARBA00004651"/>
    </source>
</evidence>